<dbReference type="PROSITE" id="PS50005">
    <property type="entry name" value="TPR"/>
    <property type="match status" value="1"/>
</dbReference>
<proteinExistence type="predicted"/>
<evidence type="ECO:0000313" key="3">
    <source>
        <dbReference type="Proteomes" id="UP000785613"/>
    </source>
</evidence>
<dbReference type="EMBL" id="VUYU01000008">
    <property type="protein sequence ID" value="NHZ34813.1"/>
    <property type="molecule type" value="Genomic_DNA"/>
</dbReference>
<dbReference type="Pfam" id="PF13181">
    <property type="entry name" value="TPR_8"/>
    <property type="match status" value="1"/>
</dbReference>
<feature type="repeat" description="TPR" evidence="1">
    <location>
        <begin position="21"/>
        <end position="54"/>
    </location>
</feature>
<gene>
    <name evidence="2" type="ORF">F0185_14655</name>
</gene>
<dbReference type="InterPro" id="IPR019734">
    <property type="entry name" value="TPR_rpt"/>
</dbReference>
<dbReference type="InterPro" id="IPR011990">
    <property type="entry name" value="TPR-like_helical_dom_sf"/>
</dbReference>
<name>A0ABX0LJ09_9BURK</name>
<keyword evidence="3" id="KW-1185">Reference proteome</keyword>
<keyword evidence="1" id="KW-0802">TPR repeat</keyword>
<accession>A0ABX0LJ09</accession>
<evidence type="ECO:0000313" key="2">
    <source>
        <dbReference type="EMBL" id="NHZ34813.1"/>
    </source>
</evidence>
<organism evidence="2 3">
    <name type="scientific">Massilia rubra</name>
    <dbReference type="NCBI Taxonomy" id="2607910"/>
    <lineage>
        <taxon>Bacteria</taxon>
        <taxon>Pseudomonadati</taxon>
        <taxon>Pseudomonadota</taxon>
        <taxon>Betaproteobacteria</taxon>
        <taxon>Burkholderiales</taxon>
        <taxon>Oxalobacteraceae</taxon>
        <taxon>Telluria group</taxon>
        <taxon>Massilia</taxon>
    </lineage>
</organism>
<dbReference type="SUPFAM" id="SSF48452">
    <property type="entry name" value="TPR-like"/>
    <property type="match status" value="1"/>
</dbReference>
<protein>
    <submittedName>
        <fullName evidence="2">Tetratricopeptide repeat protein</fullName>
    </submittedName>
</protein>
<reference evidence="2 3" key="1">
    <citation type="submission" date="2019-09" db="EMBL/GenBank/DDBJ databases">
        <title>Taxonomy of Antarctic Massilia spp.: description of Massilia rubra sp. nov., Massilia aquatica sp. nov., Massilia mucilaginosa sp. nov., Massilia frigida sp. nov. isolated from streams, lakes and regoliths.</title>
        <authorList>
            <person name="Holochova P."/>
            <person name="Sedlacek I."/>
            <person name="Kralova S."/>
            <person name="Maslanova I."/>
            <person name="Busse H.-J."/>
            <person name="Stankova E."/>
            <person name="Vrbovska V."/>
            <person name="Kovarovic V."/>
            <person name="Bartak M."/>
            <person name="Svec P."/>
            <person name="Pantucek R."/>
        </authorList>
    </citation>
    <scope>NUCLEOTIDE SEQUENCE [LARGE SCALE GENOMIC DNA]</scope>
    <source>
        <strain evidence="2 3">CCM 8692</strain>
    </source>
</reference>
<dbReference type="Proteomes" id="UP000785613">
    <property type="component" value="Unassembled WGS sequence"/>
</dbReference>
<sequence length="159" mass="17300">MPQPAHAAAPPQLPDAVSAKVTALSTSGDVLVKQGKSREGVQAYVKALNLLPEPVTQWEAATWLLVAIGDANFKAKYYEQARAALQDAMHCPGALGNPFIHLRLGQAYFELGNMSKAADELARAYLQKGKAIFKEEDPKYLAFIKSRLKPPPDGWPSGW</sequence>
<comment type="caution">
    <text evidence="2">The sequence shown here is derived from an EMBL/GenBank/DDBJ whole genome shotgun (WGS) entry which is preliminary data.</text>
</comment>
<dbReference type="Gene3D" id="1.25.40.10">
    <property type="entry name" value="Tetratricopeptide repeat domain"/>
    <property type="match status" value="1"/>
</dbReference>
<evidence type="ECO:0000256" key="1">
    <source>
        <dbReference type="PROSITE-ProRule" id="PRU00339"/>
    </source>
</evidence>